<evidence type="ECO:0000313" key="2">
    <source>
        <dbReference type="Proteomes" id="UP001519460"/>
    </source>
</evidence>
<comment type="caution">
    <text evidence="1">The sequence shown here is derived from an EMBL/GenBank/DDBJ whole genome shotgun (WGS) entry which is preliminary data.</text>
</comment>
<reference evidence="1 2" key="1">
    <citation type="journal article" date="2023" name="Sci. Data">
        <title>Genome assembly of the Korean intertidal mud-creeper Batillaria attramentaria.</title>
        <authorList>
            <person name="Patra A.K."/>
            <person name="Ho P.T."/>
            <person name="Jun S."/>
            <person name="Lee S.J."/>
            <person name="Kim Y."/>
            <person name="Won Y.J."/>
        </authorList>
    </citation>
    <scope>NUCLEOTIDE SEQUENCE [LARGE SCALE GENOMIC DNA]</scope>
    <source>
        <strain evidence="1">Wonlab-2016</strain>
    </source>
</reference>
<dbReference type="Proteomes" id="UP001519460">
    <property type="component" value="Unassembled WGS sequence"/>
</dbReference>
<evidence type="ECO:0008006" key="3">
    <source>
        <dbReference type="Google" id="ProtNLM"/>
    </source>
</evidence>
<evidence type="ECO:0000313" key="1">
    <source>
        <dbReference type="EMBL" id="KAK7493249.1"/>
    </source>
</evidence>
<keyword evidence="2" id="KW-1185">Reference proteome</keyword>
<dbReference type="AlphaFoldDB" id="A0ABD0L1G5"/>
<gene>
    <name evidence="1" type="ORF">BaRGS_00015586</name>
</gene>
<sequence>MRVFVLLAFHDCRDKHAHAQTRRHRQHQPKPWLDFCISEKVVDQCMRDGKASNNAPCQVTRNLKIHFGLLSCFPACSAWQKRRLKSVQPFVTVLMGSSRSGLFTADMQQTLWTFICI</sequence>
<proteinExistence type="predicted"/>
<name>A0ABD0L1G5_9CAEN</name>
<accession>A0ABD0L1G5</accession>
<organism evidence="1 2">
    <name type="scientific">Batillaria attramentaria</name>
    <dbReference type="NCBI Taxonomy" id="370345"/>
    <lineage>
        <taxon>Eukaryota</taxon>
        <taxon>Metazoa</taxon>
        <taxon>Spiralia</taxon>
        <taxon>Lophotrochozoa</taxon>
        <taxon>Mollusca</taxon>
        <taxon>Gastropoda</taxon>
        <taxon>Caenogastropoda</taxon>
        <taxon>Sorbeoconcha</taxon>
        <taxon>Cerithioidea</taxon>
        <taxon>Batillariidae</taxon>
        <taxon>Batillaria</taxon>
    </lineage>
</organism>
<dbReference type="EMBL" id="JACVVK020000095">
    <property type="protein sequence ID" value="KAK7493249.1"/>
    <property type="molecule type" value="Genomic_DNA"/>
</dbReference>
<protein>
    <recommendedName>
        <fullName evidence="3">Secreted protein</fullName>
    </recommendedName>
</protein>